<keyword evidence="2" id="KW-1185">Reference proteome</keyword>
<accession>A0ABN0NAF7</accession>
<name>A0ABN0NAF7_9NEIS</name>
<protein>
    <submittedName>
        <fullName evidence="1">Uncharacterized protein</fullName>
    </submittedName>
</protein>
<dbReference type="EMBL" id="AVPH01000077">
    <property type="protein sequence ID" value="ERE17608.1"/>
    <property type="molecule type" value="Genomic_DNA"/>
</dbReference>
<organism evidence="1 2">
    <name type="scientific">Pseudogulbenkiania ferrooxidans EGD-HP2</name>
    <dbReference type="NCBI Taxonomy" id="1388764"/>
    <lineage>
        <taxon>Bacteria</taxon>
        <taxon>Pseudomonadati</taxon>
        <taxon>Pseudomonadota</taxon>
        <taxon>Betaproteobacteria</taxon>
        <taxon>Neisseriales</taxon>
        <taxon>Chromobacteriaceae</taxon>
        <taxon>Pseudogulbenkiania</taxon>
    </lineage>
</organism>
<proteinExistence type="predicted"/>
<comment type="caution">
    <text evidence="1">The sequence shown here is derived from an EMBL/GenBank/DDBJ whole genome shotgun (WGS) entry which is preliminary data.</text>
</comment>
<reference evidence="1 2" key="1">
    <citation type="journal article" date="2013" name="Genome Announc.">
        <title>Genome Sequence of the Pigment-Producing Bacterium Pseudogulbenkiania ferrooxidans, Isolated from Loktak Lake.</title>
        <authorList>
            <person name="Puranik S."/>
            <person name="Talkal R."/>
            <person name="Qureshi A."/>
            <person name="Khardenavis A."/>
            <person name="Kapley A."/>
            <person name="Purohit H.J."/>
        </authorList>
    </citation>
    <scope>NUCLEOTIDE SEQUENCE [LARGE SCALE GENOMIC DNA]</scope>
    <source>
        <strain evidence="1 2">EGD-HP2</strain>
    </source>
</reference>
<evidence type="ECO:0000313" key="1">
    <source>
        <dbReference type="EMBL" id="ERE17608.1"/>
    </source>
</evidence>
<dbReference type="Proteomes" id="UP000016426">
    <property type="component" value="Unassembled WGS sequence"/>
</dbReference>
<dbReference type="RefSeq" id="WP_021475828.1">
    <property type="nucleotide sequence ID" value="NZ_AVPH01000077.1"/>
</dbReference>
<evidence type="ECO:0000313" key="2">
    <source>
        <dbReference type="Proteomes" id="UP000016426"/>
    </source>
</evidence>
<gene>
    <name evidence="1" type="ORF">O166_22715</name>
</gene>
<sequence>MDAALLAPAAGLDVFLAEAAALLPPDALLRGDACAPYQADASSCRGQAAAA</sequence>